<evidence type="ECO:0000313" key="1">
    <source>
        <dbReference type="EMBL" id="KAJ4961210.1"/>
    </source>
</evidence>
<gene>
    <name evidence="1" type="ORF">NE237_021120</name>
</gene>
<evidence type="ECO:0000313" key="2">
    <source>
        <dbReference type="Proteomes" id="UP001141806"/>
    </source>
</evidence>
<name>A0A9Q0HAQ4_9MAGN</name>
<dbReference type="AlphaFoldDB" id="A0A9Q0HAQ4"/>
<accession>A0A9Q0HAQ4</accession>
<reference evidence="1" key="1">
    <citation type="journal article" date="2023" name="Plant J.">
        <title>The genome of the king protea, Protea cynaroides.</title>
        <authorList>
            <person name="Chang J."/>
            <person name="Duong T.A."/>
            <person name="Schoeman C."/>
            <person name="Ma X."/>
            <person name="Roodt D."/>
            <person name="Barker N."/>
            <person name="Li Z."/>
            <person name="Van de Peer Y."/>
            <person name="Mizrachi E."/>
        </authorList>
    </citation>
    <scope>NUCLEOTIDE SEQUENCE</scope>
    <source>
        <tissue evidence="1">Young leaves</tissue>
    </source>
</reference>
<comment type="caution">
    <text evidence="1">The sequence shown here is derived from an EMBL/GenBank/DDBJ whole genome shotgun (WGS) entry which is preliminary data.</text>
</comment>
<dbReference type="Proteomes" id="UP001141806">
    <property type="component" value="Unassembled WGS sequence"/>
</dbReference>
<protein>
    <submittedName>
        <fullName evidence="1">Uncharacterized protein</fullName>
    </submittedName>
</protein>
<keyword evidence="2" id="KW-1185">Reference proteome</keyword>
<proteinExistence type="predicted"/>
<organism evidence="1 2">
    <name type="scientific">Protea cynaroides</name>
    <dbReference type="NCBI Taxonomy" id="273540"/>
    <lineage>
        <taxon>Eukaryota</taxon>
        <taxon>Viridiplantae</taxon>
        <taxon>Streptophyta</taxon>
        <taxon>Embryophyta</taxon>
        <taxon>Tracheophyta</taxon>
        <taxon>Spermatophyta</taxon>
        <taxon>Magnoliopsida</taxon>
        <taxon>Proteales</taxon>
        <taxon>Proteaceae</taxon>
        <taxon>Protea</taxon>
    </lineage>
</organism>
<sequence length="140" mass="15294">MLHPSEAAIEQEIEGTLGATALKVVSPLETTDESWPQQIGAHYGVVEKYSYQNPLPLRQTCCHALLSDVMMRRVTRNQVTDAPSVDGATVENALEEQSDGCSHSAPPAVEEFAIRAQLDIMAQQITQLTLSLPIPERPDV</sequence>
<dbReference type="EMBL" id="JAMYWD010000009">
    <property type="protein sequence ID" value="KAJ4961210.1"/>
    <property type="molecule type" value="Genomic_DNA"/>
</dbReference>